<evidence type="ECO:0000313" key="2">
    <source>
        <dbReference type="EMBL" id="KAH7132256.1"/>
    </source>
</evidence>
<dbReference type="EMBL" id="JAGMWT010000003">
    <property type="protein sequence ID" value="KAH7132256.1"/>
    <property type="molecule type" value="Genomic_DNA"/>
</dbReference>
<reference evidence="2" key="1">
    <citation type="journal article" date="2021" name="Nat. Commun.">
        <title>Genetic determinants of endophytism in the Arabidopsis root mycobiome.</title>
        <authorList>
            <person name="Mesny F."/>
            <person name="Miyauchi S."/>
            <person name="Thiergart T."/>
            <person name="Pickel B."/>
            <person name="Atanasova L."/>
            <person name="Karlsson M."/>
            <person name="Huettel B."/>
            <person name="Barry K.W."/>
            <person name="Haridas S."/>
            <person name="Chen C."/>
            <person name="Bauer D."/>
            <person name="Andreopoulos W."/>
            <person name="Pangilinan J."/>
            <person name="LaButti K."/>
            <person name="Riley R."/>
            <person name="Lipzen A."/>
            <person name="Clum A."/>
            <person name="Drula E."/>
            <person name="Henrissat B."/>
            <person name="Kohler A."/>
            <person name="Grigoriev I.V."/>
            <person name="Martin F.M."/>
            <person name="Hacquard S."/>
        </authorList>
    </citation>
    <scope>NUCLEOTIDE SEQUENCE</scope>
    <source>
        <strain evidence="2">MPI-CAGE-CH-0243</strain>
    </source>
</reference>
<keyword evidence="3" id="KW-1185">Reference proteome</keyword>
<dbReference type="Proteomes" id="UP000700596">
    <property type="component" value="Unassembled WGS sequence"/>
</dbReference>
<proteinExistence type="predicted"/>
<feature type="region of interest" description="Disordered" evidence="1">
    <location>
        <begin position="1"/>
        <end position="37"/>
    </location>
</feature>
<name>A0A9P9ITX8_9PLEO</name>
<evidence type="ECO:0000256" key="1">
    <source>
        <dbReference type="SAM" id="MobiDB-lite"/>
    </source>
</evidence>
<organism evidence="2 3">
    <name type="scientific">Dendryphion nanum</name>
    <dbReference type="NCBI Taxonomy" id="256645"/>
    <lineage>
        <taxon>Eukaryota</taxon>
        <taxon>Fungi</taxon>
        <taxon>Dikarya</taxon>
        <taxon>Ascomycota</taxon>
        <taxon>Pezizomycotina</taxon>
        <taxon>Dothideomycetes</taxon>
        <taxon>Pleosporomycetidae</taxon>
        <taxon>Pleosporales</taxon>
        <taxon>Torulaceae</taxon>
        <taxon>Dendryphion</taxon>
    </lineage>
</organism>
<protein>
    <submittedName>
        <fullName evidence="2">Uncharacterized protein</fullName>
    </submittedName>
</protein>
<gene>
    <name evidence="2" type="ORF">B0J11DRAFT_221456</name>
</gene>
<sequence>MSAATSGMEEPHSPSPSAPPTATRRLQGAESCTPQTSHACKPVRTWNLVSQRSRSHRSAELAPDSCQKSRTLGLNFLGSQLQIYQSTPLPRRRCFATWPFPPNAWTTYPRPRRYRKLCQNTNCPQEKPSANEGEKQGSHLALIAHHLLAFWSLSRLQISAPAPSVVQTTAHDSIREQRPRNTKGPSTSTYILFGVWAYGHLQQCSSWNSFFDNNSIMFPHLACFLHGLG</sequence>
<accession>A0A9P9ITX8</accession>
<dbReference type="AlphaFoldDB" id="A0A9P9ITX8"/>
<comment type="caution">
    <text evidence="2">The sequence shown here is derived from an EMBL/GenBank/DDBJ whole genome shotgun (WGS) entry which is preliminary data.</text>
</comment>
<evidence type="ECO:0000313" key="3">
    <source>
        <dbReference type="Proteomes" id="UP000700596"/>
    </source>
</evidence>